<dbReference type="GO" id="GO:0043138">
    <property type="term" value="F:3'-5' DNA helicase activity"/>
    <property type="evidence" value="ECO:0007669"/>
    <property type="project" value="UniProtKB-EC"/>
</dbReference>
<dbReference type="SMART" id="SM00487">
    <property type="entry name" value="DEXDc"/>
    <property type="match status" value="1"/>
</dbReference>
<dbReference type="PROSITE" id="PS51194">
    <property type="entry name" value="HELICASE_CTER"/>
    <property type="match status" value="1"/>
</dbReference>
<evidence type="ECO:0000313" key="14">
    <source>
        <dbReference type="EMBL" id="TGG94308.1"/>
    </source>
</evidence>
<evidence type="ECO:0000256" key="3">
    <source>
        <dbReference type="ARBA" id="ARBA00022801"/>
    </source>
</evidence>
<evidence type="ECO:0000256" key="6">
    <source>
        <dbReference type="ARBA" id="ARBA00023125"/>
    </source>
</evidence>
<evidence type="ECO:0000259" key="12">
    <source>
        <dbReference type="PROSITE" id="PS51194"/>
    </source>
</evidence>
<keyword evidence="6" id="KW-0238">DNA-binding</keyword>
<feature type="domain" description="UvrD-like helicase ATP-binding" evidence="13">
    <location>
        <begin position="1069"/>
        <end position="1283"/>
    </location>
</feature>
<dbReference type="GO" id="GO:0006281">
    <property type="term" value="P:DNA repair"/>
    <property type="evidence" value="ECO:0007669"/>
    <property type="project" value="TreeGrafter"/>
</dbReference>
<dbReference type="PROSITE" id="PS51192">
    <property type="entry name" value="HELICASE_ATP_BIND_1"/>
    <property type="match status" value="1"/>
</dbReference>
<keyword evidence="15" id="KW-1185">Reference proteome</keyword>
<dbReference type="GO" id="GO:0016787">
    <property type="term" value="F:hydrolase activity"/>
    <property type="evidence" value="ECO:0007669"/>
    <property type="project" value="UniProtKB-UniRule"/>
</dbReference>
<dbReference type="EMBL" id="SRMF01000002">
    <property type="protein sequence ID" value="TGG94308.1"/>
    <property type="molecule type" value="Genomic_DNA"/>
</dbReference>
<comment type="similarity">
    <text evidence="1">Belongs to the helicase family. RecQ subfamily.</text>
</comment>
<dbReference type="GO" id="GO:0005737">
    <property type="term" value="C:cytoplasm"/>
    <property type="evidence" value="ECO:0007669"/>
    <property type="project" value="TreeGrafter"/>
</dbReference>
<dbReference type="InterPro" id="IPR014016">
    <property type="entry name" value="UvrD-like_ATP-bd"/>
</dbReference>
<protein>
    <recommendedName>
        <fullName evidence="9">DNA 3'-5' helicase</fullName>
        <ecNumber evidence="9">5.6.2.4</ecNumber>
    </recommendedName>
</protein>
<dbReference type="InterPro" id="IPR011545">
    <property type="entry name" value="DEAD/DEAH_box_helicase_dom"/>
</dbReference>
<keyword evidence="5 10" id="KW-0067">ATP-binding</keyword>
<evidence type="ECO:0000313" key="15">
    <source>
        <dbReference type="Proteomes" id="UP000297475"/>
    </source>
</evidence>
<feature type="domain" description="Helicase ATP-binding" evidence="11">
    <location>
        <begin position="285"/>
        <end position="462"/>
    </location>
</feature>
<dbReference type="Gene3D" id="3.30.420.10">
    <property type="entry name" value="Ribonuclease H-like superfamily/Ribonuclease H"/>
    <property type="match status" value="1"/>
</dbReference>
<reference evidence="14 15" key="1">
    <citation type="submission" date="2019-04" db="EMBL/GenBank/DDBJ databases">
        <title>Natronospirillum operosus gen. nov., sp. nov., a haloalkaliphilic satellite isolated from decaying biomass of laboratory culture of cyanobacterium Geitlerinema sp. and proposal of Natronospirillaceae fam. nov. and Saccharospirillaceae fam. nov.</title>
        <authorList>
            <person name="Kevbrin V."/>
            <person name="Boltyanskaya Y."/>
            <person name="Koziaeva V."/>
            <person name="Grouzdev D.S."/>
            <person name="Park M."/>
            <person name="Cho J."/>
        </authorList>
    </citation>
    <scope>NUCLEOTIDE SEQUENCE [LARGE SCALE GENOMIC DNA]</scope>
    <source>
        <strain evidence="14 15">G-116</strain>
    </source>
</reference>
<dbReference type="OrthoDB" id="9760034at2"/>
<evidence type="ECO:0000256" key="7">
    <source>
        <dbReference type="ARBA" id="ARBA00023235"/>
    </source>
</evidence>
<dbReference type="InterPro" id="IPR001650">
    <property type="entry name" value="Helicase_C-like"/>
</dbReference>
<dbReference type="SUPFAM" id="SSF52540">
    <property type="entry name" value="P-loop containing nucleoside triphosphate hydrolases"/>
    <property type="match status" value="2"/>
</dbReference>
<comment type="caution">
    <text evidence="14">The sequence shown here is derived from an EMBL/GenBank/DDBJ whole genome shotgun (WGS) entry which is preliminary data.</text>
</comment>
<dbReference type="SMART" id="SM00490">
    <property type="entry name" value="HELICc"/>
    <property type="match status" value="1"/>
</dbReference>
<dbReference type="Pfam" id="PF13245">
    <property type="entry name" value="AAA_19"/>
    <property type="match status" value="1"/>
</dbReference>
<evidence type="ECO:0000256" key="4">
    <source>
        <dbReference type="ARBA" id="ARBA00022806"/>
    </source>
</evidence>
<gene>
    <name evidence="14" type="ORF">E4656_07555</name>
</gene>
<dbReference type="Proteomes" id="UP000297475">
    <property type="component" value="Unassembled WGS sequence"/>
</dbReference>
<evidence type="ECO:0000259" key="13">
    <source>
        <dbReference type="PROSITE" id="PS51198"/>
    </source>
</evidence>
<dbReference type="GO" id="GO:0009378">
    <property type="term" value="F:four-way junction helicase activity"/>
    <property type="evidence" value="ECO:0007669"/>
    <property type="project" value="TreeGrafter"/>
</dbReference>
<dbReference type="Gene3D" id="3.40.50.300">
    <property type="entry name" value="P-loop containing nucleotide triphosphate hydrolases"/>
    <property type="match status" value="5"/>
</dbReference>
<dbReference type="InterPro" id="IPR004589">
    <property type="entry name" value="DNA_helicase_ATP-dep_RecQ"/>
</dbReference>
<dbReference type="GO" id="GO:0006310">
    <property type="term" value="P:DNA recombination"/>
    <property type="evidence" value="ECO:0007669"/>
    <property type="project" value="InterPro"/>
</dbReference>
<dbReference type="EC" id="5.6.2.4" evidence="9"/>
<evidence type="ECO:0000256" key="5">
    <source>
        <dbReference type="ARBA" id="ARBA00022840"/>
    </source>
</evidence>
<dbReference type="SUPFAM" id="SSF53098">
    <property type="entry name" value="Ribonuclease H-like"/>
    <property type="match status" value="1"/>
</dbReference>
<evidence type="ECO:0000256" key="8">
    <source>
        <dbReference type="ARBA" id="ARBA00034617"/>
    </source>
</evidence>
<feature type="domain" description="Helicase C-terminal" evidence="12">
    <location>
        <begin position="495"/>
        <end position="657"/>
    </location>
</feature>
<dbReference type="Pfam" id="PF00270">
    <property type="entry name" value="DEAD"/>
    <property type="match status" value="1"/>
</dbReference>
<dbReference type="InterPro" id="IPR027417">
    <property type="entry name" value="P-loop_NTPase"/>
</dbReference>
<evidence type="ECO:0000259" key="11">
    <source>
        <dbReference type="PROSITE" id="PS51192"/>
    </source>
</evidence>
<name>A0A4Z0WHM3_9GAMM</name>
<keyword evidence="7" id="KW-0413">Isomerase</keyword>
<dbReference type="Pfam" id="PF13538">
    <property type="entry name" value="UvrD_C_2"/>
    <property type="match status" value="1"/>
</dbReference>
<sequence>MLAGLRPDTGRQLELSVTHKTPLNYCLKSLDRLTEGASFVLGHNVLRHDLPVLSTAKPDLSLLQLPVIDTLNLSPLAFPKNPYHRLVKDYKLVRESLNSPLKDCVSTLKLFSDQRDAFLQLAEQKKSELLCYQSLLAPAVGPGLGNFMATLTGRQPLPLQAAAELLPEILAESDPAADRNLKVCRARLERIMADDIYQASLQQPLAYALAWLRVSGDNSVLPPWVYHQFPDTERLLHELRDIPCDRPDCQYCQTTHNPEKELQRYFGFPDFRYDEQGTSLQREIVAAGMSGKNVLAVLATGGGKSLCYQLPALNRYYRNGNLTIIISPLQSLMKDQVDGLAANNIGCAAALNGLLSMPERADVLEQIQMGDVGILLLSPEQFRNRTFQRAISNRRVGAWIFDEAHCLSKWGHDFRPDYLYAARFIREFTASGKMAPIGCFTATAKPDVLKDIENHFHEELNIKFETFIGTHERPNLSFEVMPCEKPEKQRRTLDLLNDELSGIEDGAVVFVSSRKRTEEYAEFISSQGWACQHYHAGLDPNEKKDIQDAFKTGQLRIIVATNAFGMGVDKSDIRLVIHADIPGSLENYLQEAGRAGRDQQQARCVLLYCPDDIETQFGLAQTSRLSFNDIQQIYRKLRRESQRRKNEPLVITSGEILQDEDVETQFNHDDRDAATKVSTAVSWLEKGQYLVRDANVTRIFAAKLQKTWPQIQKILDAAALPMRKRQEFESILNFIKASPADERVTTDQLTDLTGQTTEEVVASLQSLEALGVLTSDTRITMYLRHGVDSSSRKRLQQILTLEKALFQVLTEVAPDADSGEWQDVSLNELTSRLRDETNIPELIPPQVLQLLKSLSRDRSTSSSQRSSFELRIINRDYLKIKTLGALRWQQLAKLGEKRRELAGVLMEFLIQRIPDGVRGKDLMVDTTFGGLQKCIADDIALSARIPHDQRRKAVEHVLLYLHQSDVLVLNHGMAVMRHAMTISVNEQKNRYLKSDFTRLEEHYQERLIQVHVMREYALRALEEMAEALKLVLDYFSTNNDQFLQRHFAGREDILQRATSEESWQSIVDPLSDQQRPAVVDDEDRNRLVLAGPGSGKTRVIVHRVAYLLRVRRVPANAIVVLSFNRHAANEIRKRLHNLVGQDAYGVTVLTYHSLAMRLTGTRFERDEQIDEKRLQSILRQAADLLGGQQHVADGEDSLREQLLRGYRFILVDEYQDIDDLQYQLVSALAGRHRDEEDRLCILAVGDDDQNIYAFRKTSNEYIERYQVDYQAEVLYLVENYRSSGHIIEAANRLIAQNTGRLKQDQPITIDSGRRHIPCGGRWSNVPDLHNGQVVRLEVPAKDAPTGNLQAQIAMQWLQRLRDNGAKDWSDFSVLARSHKFLLPLQAWCEQQDIPYFMSAEKDQGSLLTRNRTFVQLVDWLRQETTAIDSDRLNSLVKALNADTNWSTLMTDVLANFRGEFGTAEVQNQIIVDWLYDYFREIRQRPSPGLFLGTTHSAKGLEFKHVVILDGDWRTDAATLEEQRRLYYVGMTRAEQTLALCEFSEDNLLLGALRTLTEQEAWEGHYLPELEKRYRVMTLKEVDIGFAGRLAASDKIHDSLKKLQPGDPLKLRQDGERFAILDENGNQVGRTTKAFELGGQMESACVASIVIRYTADSEEAYQAHCQVERWEVVLPRLVLV</sequence>
<keyword evidence="2 10" id="KW-0547">Nucleotide-binding</keyword>
<accession>A0A4Z0WHM3</accession>
<feature type="binding site" evidence="10">
    <location>
        <begin position="1090"/>
        <end position="1097"/>
    </location>
    <ligand>
        <name>ATP</name>
        <dbReference type="ChEBI" id="CHEBI:30616"/>
    </ligand>
</feature>
<dbReference type="CDD" id="cd17932">
    <property type="entry name" value="DEXQc_UvrD"/>
    <property type="match status" value="1"/>
</dbReference>
<dbReference type="GO" id="GO:0003677">
    <property type="term" value="F:DNA binding"/>
    <property type="evidence" value="ECO:0007669"/>
    <property type="project" value="UniProtKB-KW"/>
</dbReference>
<dbReference type="NCBIfam" id="TIGR00614">
    <property type="entry name" value="recQ_fam"/>
    <property type="match status" value="1"/>
</dbReference>
<keyword evidence="3 10" id="KW-0378">Hydrolase</keyword>
<dbReference type="InterPro" id="IPR027785">
    <property type="entry name" value="UvrD-like_helicase_C"/>
</dbReference>
<dbReference type="PROSITE" id="PS51198">
    <property type="entry name" value="UVRD_HELICASE_ATP_BIND"/>
    <property type="match status" value="1"/>
</dbReference>
<comment type="catalytic activity">
    <reaction evidence="8">
        <text>Couples ATP hydrolysis with the unwinding of duplex DNA by translocating in the 3'-5' direction.</text>
        <dbReference type="EC" id="5.6.2.4"/>
    </reaction>
</comment>
<evidence type="ECO:0000256" key="1">
    <source>
        <dbReference type="ARBA" id="ARBA00005446"/>
    </source>
</evidence>
<evidence type="ECO:0000256" key="9">
    <source>
        <dbReference type="ARBA" id="ARBA00034808"/>
    </source>
</evidence>
<dbReference type="GO" id="GO:0005524">
    <property type="term" value="F:ATP binding"/>
    <property type="evidence" value="ECO:0007669"/>
    <property type="project" value="UniProtKB-UniRule"/>
</dbReference>
<proteinExistence type="inferred from homology"/>
<dbReference type="PANTHER" id="PTHR13710">
    <property type="entry name" value="DNA HELICASE RECQ FAMILY MEMBER"/>
    <property type="match status" value="1"/>
</dbReference>
<dbReference type="InterPro" id="IPR014001">
    <property type="entry name" value="Helicase_ATP-bd"/>
</dbReference>
<dbReference type="PANTHER" id="PTHR13710:SF105">
    <property type="entry name" value="ATP-DEPENDENT DNA HELICASE Q1"/>
    <property type="match status" value="1"/>
</dbReference>
<evidence type="ECO:0000256" key="2">
    <source>
        <dbReference type="ARBA" id="ARBA00022741"/>
    </source>
</evidence>
<dbReference type="InterPro" id="IPR012337">
    <property type="entry name" value="RNaseH-like_sf"/>
</dbReference>
<dbReference type="GO" id="GO:0005694">
    <property type="term" value="C:chromosome"/>
    <property type="evidence" value="ECO:0007669"/>
    <property type="project" value="TreeGrafter"/>
</dbReference>
<keyword evidence="4 10" id="KW-0347">Helicase</keyword>
<organism evidence="14 15">
    <name type="scientific">Natronospirillum operosum</name>
    <dbReference type="NCBI Taxonomy" id="2759953"/>
    <lineage>
        <taxon>Bacteria</taxon>
        <taxon>Pseudomonadati</taxon>
        <taxon>Pseudomonadota</taxon>
        <taxon>Gammaproteobacteria</taxon>
        <taxon>Oceanospirillales</taxon>
        <taxon>Natronospirillaceae</taxon>
        <taxon>Natronospirillum</taxon>
    </lineage>
</organism>
<dbReference type="InterPro" id="IPR036397">
    <property type="entry name" value="RNaseH_sf"/>
</dbReference>
<evidence type="ECO:0000256" key="10">
    <source>
        <dbReference type="PROSITE-ProRule" id="PRU00560"/>
    </source>
</evidence>
<dbReference type="Pfam" id="PF00271">
    <property type="entry name" value="Helicase_C"/>
    <property type="match status" value="1"/>
</dbReference>